<dbReference type="SUPFAM" id="SSF53756">
    <property type="entry name" value="UDP-Glycosyltransferase/glycogen phosphorylase"/>
    <property type="match status" value="1"/>
</dbReference>
<keyword evidence="3" id="KW-1185">Reference proteome</keyword>
<dbReference type="Proteomes" id="UP001235760">
    <property type="component" value="Unassembled WGS sequence"/>
</dbReference>
<proteinExistence type="predicted"/>
<feature type="repeat" description="TPR" evidence="1">
    <location>
        <begin position="164"/>
        <end position="197"/>
    </location>
</feature>
<feature type="repeat" description="TPR" evidence="1">
    <location>
        <begin position="130"/>
        <end position="163"/>
    </location>
</feature>
<dbReference type="PROSITE" id="PS50005">
    <property type="entry name" value="TPR"/>
    <property type="match status" value="4"/>
</dbReference>
<dbReference type="InterPro" id="IPR011990">
    <property type="entry name" value="TPR-like_helical_dom_sf"/>
</dbReference>
<reference evidence="2 3" key="1">
    <citation type="submission" date="2023-08" db="EMBL/GenBank/DDBJ databases">
        <authorList>
            <person name="Roldan D.M."/>
            <person name="Menes R.J."/>
        </authorList>
    </citation>
    <scope>NUCLEOTIDE SEQUENCE [LARGE SCALE GENOMIC DNA]</scope>
    <source>
        <strain evidence="2 3">CCM 2812</strain>
    </source>
</reference>
<organism evidence="2 3">
    <name type="scientific">Leptothrix discophora</name>
    <dbReference type="NCBI Taxonomy" id="89"/>
    <lineage>
        <taxon>Bacteria</taxon>
        <taxon>Pseudomonadati</taxon>
        <taxon>Pseudomonadota</taxon>
        <taxon>Betaproteobacteria</taxon>
        <taxon>Burkholderiales</taxon>
        <taxon>Sphaerotilaceae</taxon>
        <taxon>Leptothrix</taxon>
    </lineage>
</organism>
<feature type="repeat" description="TPR" evidence="1">
    <location>
        <begin position="198"/>
        <end position="231"/>
    </location>
</feature>
<sequence length="624" mass="67184">MLKSLWREVAGRRGTAQTGVDPAGQLAALAPGLRHAEADERARGRQAVQDLLAAHLAPSIQADGHALLGDEALAQGRLAEAEASYRTALSARPEHARAQEGLGLTLLQARRLDDAFLHLEMAHRLDPMNADILVHWGLVELEMGNYELASTRFARAIERAPANPHAWLNLGLASFKLGQFPISVSQLERSVELRPDLALAWSNLALARRQVDDLDGAMTAARTALALRPNQSRLSVILGDLLADAGEFEASDAAFARAESLDPSSAQVAIGRGKLRMSQGRLTESETAFRLAMARDPANPECAGGLGQLLLLQGRWAEGWEHYEARRRTVPGPVRHVPAADWSGHPQRGERLLVHAEQGLGDIILFGTCLPDLVEAGVDCVIDLPARLAPLFRRSFPEATICPDDGRRNGDAWLASLPPFDRHVPMGTLPRWLRQGDAQFPSHARGYLRADPLAVARWREQLADLPGPRIGLSWRGGLLATAGRQRSLSLVSMLEGLRHTGANFVCLQYGDVGRDLAEAEAATGIRVHPGLSGYGDLDDMAALNGALDGIVTVCSTQAHLCGALGLDASVLVPVNPNWRYGASGSRMAWYPSLTLMRQTDAGEWSAVLAQAAQAIAQRCGSRGS</sequence>
<dbReference type="EMBL" id="JAUZEE010000010">
    <property type="protein sequence ID" value="MDP4302218.1"/>
    <property type="molecule type" value="Genomic_DNA"/>
</dbReference>
<dbReference type="RefSeq" id="WP_305750761.1">
    <property type="nucleotide sequence ID" value="NZ_JAUZEE010000010.1"/>
</dbReference>
<evidence type="ECO:0000313" key="3">
    <source>
        <dbReference type="Proteomes" id="UP001235760"/>
    </source>
</evidence>
<dbReference type="Pfam" id="PF13432">
    <property type="entry name" value="TPR_16"/>
    <property type="match status" value="3"/>
</dbReference>
<dbReference type="SMART" id="SM00028">
    <property type="entry name" value="TPR"/>
    <property type="match status" value="7"/>
</dbReference>
<keyword evidence="1" id="KW-0802">TPR repeat</keyword>
<dbReference type="InterPro" id="IPR019734">
    <property type="entry name" value="TPR_rpt"/>
</dbReference>
<dbReference type="PANTHER" id="PTHR12558:SF13">
    <property type="entry name" value="CELL DIVISION CYCLE PROTEIN 27 HOMOLOG"/>
    <property type="match status" value="1"/>
</dbReference>
<protein>
    <submittedName>
        <fullName evidence="2">Tetratricopeptide repeat protein</fullName>
    </submittedName>
</protein>
<dbReference type="PANTHER" id="PTHR12558">
    <property type="entry name" value="CELL DIVISION CYCLE 16,23,27"/>
    <property type="match status" value="1"/>
</dbReference>
<evidence type="ECO:0000313" key="2">
    <source>
        <dbReference type="EMBL" id="MDP4302218.1"/>
    </source>
</evidence>
<comment type="caution">
    <text evidence="2">The sequence shown here is derived from an EMBL/GenBank/DDBJ whole genome shotgun (WGS) entry which is preliminary data.</text>
</comment>
<feature type="repeat" description="TPR" evidence="1">
    <location>
        <begin position="62"/>
        <end position="95"/>
    </location>
</feature>
<dbReference type="SUPFAM" id="SSF48452">
    <property type="entry name" value="TPR-like"/>
    <property type="match status" value="1"/>
</dbReference>
<dbReference type="Gene3D" id="1.25.40.10">
    <property type="entry name" value="Tetratricopeptide repeat domain"/>
    <property type="match status" value="1"/>
</dbReference>
<gene>
    <name evidence="2" type="ORF">Q8X39_16400</name>
</gene>
<name>A0ABT9G6V0_LEPDI</name>
<accession>A0ABT9G6V0</accession>
<evidence type="ECO:0000256" key="1">
    <source>
        <dbReference type="PROSITE-ProRule" id="PRU00339"/>
    </source>
</evidence>